<accession>A0A4S8KDW3</accession>
<keyword evidence="2" id="KW-1185">Reference proteome</keyword>
<evidence type="ECO:0000313" key="1">
    <source>
        <dbReference type="EMBL" id="THU73359.1"/>
    </source>
</evidence>
<reference evidence="1 2" key="1">
    <citation type="journal article" date="2019" name="Nat. Plants">
        <title>Genome sequencing of Musa balbisiana reveals subgenome evolution and function divergence in polyploid bananas.</title>
        <authorList>
            <person name="Yao X."/>
        </authorList>
    </citation>
    <scope>NUCLEOTIDE SEQUENCE [LARGE SCALE GENOMIC DNA]</scope>
    <source>
        <strain evidence="2">cv. DH-PKW</strain>
        <tissue evidence="1">Leaves</tissue>
    </source>
</reference>
<proteinExistence type="predicted"/>
<evidence type="ECO:0000313" key="2">
    <source>
        <dbReference type="Proteomes" id="UP000317650"/>
    </source>
</evidence>
<comment type="caution">
    <text evidence="1">The sequence shown here is derived from an EMBL/GenBank/DDBJ whole genome shotgun (WGS) entry which is preliminary data.</text>
</comment>
<dbReference type="Proteomes" id="UP000317650">
    <property type="component" value="Chromosome 4"/>
</dbReference>
<name>A0A4S8KDW3_MUSBA</name>
<gene>
    <name evidence="1" type="ORF">C4D60_Mb04t21990</name>
</gene>
<organism evidence="1 2">
    <name type="scientific">Musa balbisiana</name>
    <name type="common">Banana</name>
    <dbReference type="NCBI Taxonomy" id="52838"/>
    <lineage>
        <taxon>Eukaryota</taxon>
        <taxon>Viridiplantae</taxon>
        <taxon>Streptophyta</taxon>
        <taxon>Embryophyta</taxon>
        <taxon>Tracheophyta</taxon>
        <taxon>Spermatophyta</taxon>
        <taxon>Magnoliopsida</taxon>
        <taxon>Liliopsida</taxon>
        <taxon>Zingiberales</taxon>
        <taxon>Musaceae</taxon>
        <taxon>Musa</taxon>
    </lineage>
</organism>
<protein>
    <submittedName>
        <fullName evidence="1">Uncharacterized protein</fullName>
    </submittedName>
</protein>
<sequence length="88" mass="9638">MPPMFDCQIIVQLQLSSSRGPMSVLLTRTVPLSQQQALRLEWSPLVLPILLLLFEAEAEFVPSSSSVHGSISMSMSCKAELLLLPGKL</sequence>
<dbReference type="EMBL" id="PYDT01000001">
    <property type="protein sequence ID" value="THU73359.1"/>
    <property type="molecule type" value="Genomic_DNA"/>
</dbReference>
<dbReference type="AlphaFoldDB" id="A0A4S8KDW3"/>